<protein>
    <recommendedName>
        <fullName evidence="4">Lipoprotein</fullName>
    </recommendedName>
</protein>
<dbReference type="EMBL" id="CP061280">
    <property type="protein sequence ID" value="QNS15625.1"/>
    <property type="molecule type" value="Genomic_DNA"/>
</dbReference>
<gene>
    <name evidence="2" type="ORF">ICJ55_02415</name>
</gene>
<evidence type="ECO:0008006" key="4">
    <source>
        <dbReference type="Google" id="ProtNLM"/>
    </source>
</evidence>
<evidence type="ECO:0000256" key="1">
    <source>
        <dbReference type="SAM" id="Coils"/>
    </source>
</evidence>
<name>A0A7H1C3S0_9PAST</name>
<accession>A0A7H1C3S0</accession>
<evidence type="ECO:0000313" key="3">
    <source>
        <dbReference type="Proteomes" id="UP000576260"/>
    </source>
</evidence>
<dbReference type="Proteomes" id="UP000576260">
    <property type="component" value="Chromosome"/>
</dbReference>
<sequence length="311" mass="35672">MKKVLLASIIATTFTLAGCSEKDKAYYLQNIDKAEAKKTECENKAKEAWNKKDENTLKALQKDAECNAAIDAIKEDRKIKAEIERKATEAKAREEIEREKAKIKQELGQVDWKATAHYVVNSDCAKYVNQFSKTGFVVPKTNYACKAIEEIHLENVELGKTELVKFPYDELLKQEKEFCAKDKRPLSACSIWETALGEQAEKAFETQDLPTLEQQKSEYAMFNNKNPLSAKRAFEKALKAKEQTVIENYTKNPEQLKQDYNQCVEKVKQIGDHYSKHEQRSAVTHFYPCSQAQAARRKLGLSYDNFQTLME</sequence>
<keyword evidence="1" id="KW-0175">Coiled coil</keyword>
<proteinExistence type="predicted"/>
<feature type="coiled-coil region" evidence="1">
    <location>
        <begin position="31"/>
        <end position="113"/>
    </location>
</feature>
<dbReference type="RefSeq" id="WP_188157180.1">
    <property type="nucleotide sequence ID" value="NZ_CP061280.1"/>
</dbReference>
<organism evidence="2 3">
    <name type="scientific">Mannheimia bovis</name>
    <dbReference type="NCBI Taxonomy" id="2770636"/>
    <lineage>
        <taxon>Bacteria</taxon>
        <taxon>Pseudomonadati</taxon>
        <taxon>Pseudomonadota</taxon>
        <taxon>Gammaproteobacteria</taxon>
        <taxon>Pasteurellales</taxon>
        <taxon>Pasteurellaceae</taxon>
        <taxon>Mannheimia</taxon>
    </lineage>
</organism>
<dbReference type="AlphaFoldDB" id="A0A7H1C3S0"/>
<dbReference type="PROSITE" id="PS51257">
    <property type="entry name" value="PROKAR_LIPOPROTEIN"/>
    <property type="match status" value="1"/>
</dbReference>
<reference evidence="2 3" key="1">
    <citation type="submission" date="2020-09" db="EMBL/GenBank/DDBJ databases">
        <title>Mannheimia bovis sp.nov., isolated from a cow.</title>
        <authorList>
            <person name="Li F."/>
        </authorList>
    </citation>
    <scope>NUCLEOTIDE SEQUENCE [LARGE SCALE GENOMIC DNA]</scope>
    <source>
        <strain evidence="2 3">ZY190616</strain>
    </source>
</reference>
<keyword evidence="3" id="KW-1185">Reference proteome</keyword>
<dbReference type="KEGG" id="mbos:ICJ55_02415"/>
<evidence type="ECO:0000313" key="2">
    <source>
        <dbReference type="EMBL" id="QNS15625.1"/>
    </source>
</evidence>